<dbReference type="SUPFAM" id="SSF141322">
    <property type="entry name" value="NfeD domain-like"/>
    <property type="match status" value="1"/>
</dbReference>
<evidence type="ECO:0000313" key="2">
    <source>
        <dbReference type="EMBL" id="MPN28220.1"/>
    </source>
</evidence>
<dbReference type="AlphaFoldDB" id="A0A645GPS4"/>
<sequence length="95" mass="10364">MGLALIIYLSSRIGKPGILSRVALASDQEGYVSVPMEPLALVGQAGIASTVLRPSGKVRIGDQYYDAVSLKGFIEKGDEVVVKRYENFQLYVMKK</sequence>
<feature type="domain" description="NfeD-like C-terminal" evidence="1">
    <location>
        <begin position="40"/>
        <end position="94"/>
    </location>
</feature>
<comment type="caution">
    <text evidence="2">The sequence shown here is derived from an EMBL/GenBank/DDBJ whole genome shotgun (WGS) entry which is preliminary data.</text>
</comment>
<dbReference type="Pfam" id="PF01957">
    <property type="entry name" value="NfeD"/>
    <property type="match status" value="1"/>
</dbReference>
<protein>
    <recommendedName>
        <fullName evidence="1">NfeD-like C-terminal domain-containing protein</fullName>
    </recommendedName>
</protein>
<evidence type="ECO:0000259" key="1">
    <source>
        <dbReference type="Pfam" id="PF01957"/>
    </source>
</evidence>
<name>A0A645GPS4_9ZZZZ</name>
<dbReference type="InterPro" id="IPR012340">
    <property type="entry name" value="NA-bd_OB-fold"/>
</dbReference>
<reference evidence="2" key="1">
    <citation type="submission" date="2019-08" db="EMBL/GenBank/DDBJ databases">
        <authorList>
            <person name="Kucharzyk K."/>
            <person name="Murdoch R.W."/>
            <person name="Higgins S."/>
            <person name="Loffler F."/>
        </authorList>
    </citation>
    <scope>NUCLEOTIDE SEQUENCE</scope>
</reference>
<gene>
    <name evidence="2" type="ORF">SDC9_175661</name>
</gene>
<dbReference type="EMBL" id="VSSQ01078427">
    <property type="protein sequence ID" value="MPN28220.1"/>
    <property type="molecule type" value="Genomic_DNA"/>
</dbReference>
<organism evidence="2">
    <name type="scientific">bioreactor metagenome</name>
    <dbReference type="NCBI Taxonomy" id="1076179"/>
    <lineage>
        <taxon>unclassified sequences</taxon>
        <taxon>metagenomes</taxon>
        <taxon>ecological metagenomes</taxon>
    </lineage>
</organism>
<dbReference type="Gene3D" id="2.40.50.140">
    <property type="entry name" value="Nucleic acid-binding proteins"/>
    <property type="match status" value="1"/>
</dbReference>
<accession>A0A645GPS4</accession>
<proteinExistence type="predicted"/>
<dbReference type="InterPro" id="IPR002810">
    <property type="entry name" value="NfeD-like_C"/>
</dbReference>